<keyword evidence="2" id="KW-1185">Reference proteome</keyword>
<dbReference type="EMBL" id="WOSW01000033">
    <property type="protein sequence ID" value="NHO33605.1"/>
    <property type="molecule type" value="Genomic_DNA"/>
</dbReference>
<protein>
    <recommendedName>
        <fullName evidence="3">Transposase</fullName>
    </recommendedName>
</protein>
<sequence>MAWVKPVVWCRGLMVHYFHASERKPCGTEIRRGSATTRHAVRAAIQRWQASPETPHGLTLCEYICKIWTSEPERFIFSPSHQTHAGCRCRSLH</sequence>
<organism evidence="1 2">
    <name type="scientific">Acetobacter fallax</name>
    <dbReference type="NCBI Taxonomy" id="1737473"/>
    <lineage>
        <taxon>Bacteria</taxon>
        <taxon>Pseudomonadati</taxon>
        <taxon>Pseudomonadota</taxon>
        <taxon>Alphaproteobacteria</taxon>
        <taxon>Acetobacterales</taxon>
        <taxon>Acetobacteraceae</taxon>
        <taxon>Acetobacter</taxon>
    </lineage>
</organism>
<evidence type="ECO:0000313" key="1">
    <source>
        <dbReference type="EMBL" id="NHO33605.1"/>
    </source>
</evidence>
<evidence type="ECO:0000313" key="2">
    <source>
        <dbReference type="Proteomes" id="UP000615326"/>
    </source>
</evidence>
<reference evidence="1 2" key="1">
    <citation type="journal article" date="2020" name="Int. J. Syst. Evol. Microbiol.">
        <title>Novel acetic acid bacteria from cider fermentations: Acetobacter conturbans sp. nov. and Acetobacter fallax sp. nov.</title>
        <authorList>
            <person name="Sombolestani A.S."/>
            <person name="Cleenwerck I."/>
            <person name="Cnockaert M."/>
            <person name="Borremans W."/>
            <person name="Wieme A.D."/>
            <person name="De Vuyst L."/>
            <person name="Vandamme P."/>
        </authorList>
    </citation>
    <scope>NUCLEOTIDE SEQUENCE [LARGE SCALE GENOMIC DNA]</scope>
    <source>
        <strain evidence="1 2">LMG 1637</strain>
    </source>
</reference>
<gene>
    <name evidence="1" type="ORF">GOB84_13775</name>
</gene>
<accession>A0ABX0KC91</accession>
<proteinExistence type="predicted"/>
<evidence type="ECO:0008006" key="3">
    <source>
        <dbReference type="Google" id="ProtNLM"/>
    </source>
</evidence>
<dbReference type="Proteomes" id="UP000615326">
    <property type="component" value="Unassembled WGS sequence"/>
</dbReference>
<name>A0ABX0KC91_9PROT</name>
<comment type="caution">
    <text evidence="1">The sequence shown here is derived from an EMBL/GenBank/DDBJ whole genome shotgun (WGS) entry which is preliminary data.</text>
</comment>